<dbReference type="Gene3D" id="2.40.160.50">
    <property type="entry name" value="membrane protein fhac: a member of the omp85/tpsb transporter family"/>
    <property type="match status" value="1"/>
</dbReference>
<dbReference type="GO" id="GO:0019867">
    <property type="term" value="C:outer membrane"/>
    <property type="evidence" value="ECO:0007669"/>
    <property type="project" value="InterPro"/>
</dbReference>
<comment type="caution">
    <text evidence="4">The sequence shown here is derived from an EMBL/GenBank/DDBJ whole genome shotgun (WGS) entry which is preliminary data.</text>
</comment>
<accession>A0A369AA41</accession>
<evidence type="ECO:0000313" key="4">
    <source>
        <dbReference type="EMBL" id="RCX05166.1"/>
    </source>
</evidence>
<dbReference type="Pfam" id="PF01103">
    <property type="entry name" value="Omp85"/>
    <property type="match status" value="1"/>
</dbReference>
<dbReference type="Proteomes" id="UP000253517">
    <property type="component" value="Unassembled WGS sequence"/>
</dbReference>
<protein>
    <submittedName>
        <fullName evidence="4">Surface antigen-like protein</fullName>
    </submittedName>
</protein>
<gene>
    <name evidence="4" type="ORF">DES35_101449</name>
</gene>
<keyword evidence="5" id="KW-1185">Reference proteome</keyword>
<sequence length="381" mass="44044">MLLLCHICMKKICLATLLLLWISASKAQQWLEWFGFRSLNDTVSTEKTGFALIPLLYYTPDTRFAFGAAGVYYFSLKAKRPDQRDARLSYVQFLADYTQNNQLDIWGLWNIFTRNEDYLIKGELRYRNFPDRFYGIGNATGRDQVEYYSYDLKSFKYLMLKRLTKEMFLGFDFMISNEYNFRIKEGGILDLGNITGNRGGVTSGIGGVVTFDSRDNIVNPYSGHFFEISTYYFHPNIGSSFYFFNFNINYQTYWETKPKNILAFQIVGRFNTNGVPMLDMATAGGDEILRGYARNRFRDINFAGTQLEYRFPLFWRLGLVGFAGVGDVFNSTADLSIQRLKYSFGTGLRFAINPAERLNLRFDVGIGREGAQYYLMVTEAF</sequence>
<comment type="subcellular location">
    <subcellularLocation>
        <location evidence="1">Membrane</location>
    </subcellularLocation>
</comment>
<evidence type="ECO:0000256" key="1">
    <source>
        <dbReference type="ARBA" id="ARBA00004370"/>
    </source>
</evidence>
<keyword evidence="2" id="KW-0472">Membrane</keyword>
<evidence type="ECO:0000313" key="5">
    <source>
        <dbReference type="Proteomes" id="UP000253517"/>
    </source>
</evidence>
<reference evidence="4 5" key="1">
    <citation type="submission" date="2018-07" db="EMBL/GenBank/DDBJ databases">
        <title>Genomic Encyclopedia of Type Strains, Phase IV (KMG-IV): sequencing the most valuable type-strain genomes for metagenomic binning, comparative biology and taxonomic classification.</title>
        <authorList>
            <person name="Goeker M."/>
        </authorList>
    </citation>
    <scope>NUCLEOTIDE SEQUENCE [LARGE SCALE GENOMIC DNA]</scope>
    <source>
        <strain evidence="4 5">DSM 21410</strain>
    </source>
</reference>
<dbReference type="AlphaFoldDB" id="A0A369AA41"/>
<feature type="domain" description="Bacterial surface antigen (D15)" evidence="3">
    <location>
        <begin position="202"/>
        <end position="365"/>
    </location>
</feature>
<evidence type="ECO:0000259" key="3">
    <source>
        <dbReference type="Pfam" id="PF01103"/>
    </source>
</evidence>
<organism evidence="4 5">
    <name type="scientific">Schleiferia thermophila</name>
    <dbReference type="NCBI Taxonomy" id="884107"/>
    <lineage>
        <taxon>Bacteria</taxon>
        <taxon>Pseudomonadati</taxon>
        <taxon>Bacteroidota</taxon>
        <taxon>Flavobacteriia</taxon>
        <taxon>Flavobacteriales</taxon>
        <taxon>Schleiferiaceae</taxon>
        <taxon>Schleiferia</taxon>
    </lineage>
</organism>
<dbReference type="InterPro" id="IPR000184">
    <property type="entry name" value="Bac_surfAg_D15"/>
</dbReference>
<name>A0A369AA41_9FLAO</name>
<dbReference type="EMBL" id="QPJS01000001">
    <property type="protein sequence ID" value="RCX05166.1"/>
    <property type="molecule type" value="Genomic_DNA"/>
</dbReference>
<evidence type="ECO:0000256" key="2">
    <source>
        <dbReference type="ARBA" id="ARBA00023136"/>
    </source>
</evidence>
<proteinExistence type="predicted"/>